<dbReference type="Proteomes" id="UP000053424">
    <property type="component" value="Unassembled WGS sequence"/>
</dbReference>
<evidence type="ECO:0000313" key="2">
    <source>
        <dbReference type="Proteomes" id="UP000053424"/>
    </source>
</evidence>
<accession>A0A0C3C235</accession>
<evidence type="ECO:0000313" key="1">
    <source>
        <dbReference type="EMBL" id="KIM37671.1"/>
    </source>
</evidence>
<keyword evidence="2" id="KW-1185">Reference proteome</keyword>
<proteinExistence type="predicted"/>
<protein>
    <submittedName>
        <fullName evidence="1">Uncharacterized protein</fullName>
    </submittedName>
</protein>
<dbReference type="HOGENOM" id="CLU_2892011_0_0_1"/>
<feature type="non-terminal residue" evidence="1">
    <location>
        <position position="63"/>
    </location>
</feature>
<gene>
    <name evidence="1" type="ORF">M413DRAFT_448438</name>
</gene>
<sequence length="63" mass="7290">MQLSPHASLSLFPHPFSPHPTRLQQHFSLISGATRRTFSASSRQFTFFLGLKPRTTREAYHDY</sequence>
<organism evidence="1 2">
    <name type="scientific">Hebeloma cylindrosporum</name>
    <dbReference type="NCBI Taxonomy" id="76867"/>
    <lineage>
        <taxon>Eukaryota</taxon>
        <taxon>Fungi</taxon>
        <taxon>Dikarya</taxon>
        <taxon>Basidiomycota</taxon>
        <taxon>Agaricomycotina</taxon>
        <taxon>Agaricomycetes</taxon>
        <taxon>Agaricomycetidae</taxon>
        <taxon>Agaricales</taxon>
        <taxon>Agaricineae</taxon>
        <taxon>Hymenogastraceae</taxon>
        <taxon>Hebeloma</taxon>
    </lineage>
</organism>
<dbReference type="EMBL" id="KN831796">
    <property type="protein sequence ID" value="KIM37671.1"/>
    <property type="molecule type" value="Genomic_DNA"/>
</dbReference>
<reference evidence="2" key="2">
    <citation type="submission" date="2015-01" db="EMBL/GenBank/DDBJ databases">
        <title>Evolutionary Origins and Diversification of the Mycorrhizal Mutualists.</title>
        <authorList>
            <consortium name="DOE Joint Genome Institute"/>
            <consortium name="Mycorrhizal Genomics Consortium"/>
            <person name="Kohler A."/>
            <person name="Kuo A."/>
            <person name="Nagy L.G."/>
            <person name="Floudas D."/>
            <person name="Copeland A."/>
            <person name="Barry K.W."/>
            <person name="Cichocki N."/>
            <person name="Veneault-Fourrey C."/>
            <person name="LaButti K."/>
            <person name="Lindquist E.A."/>
            <person name="Lipzen A."/>
            <person name="Lundell T."/>
            <person name="Morin E."/>
            <person name="Murat C."/>
            <person name="Riley R."/>
            <person name="Ohm R."/>
            <person name="Sun H."/>
            <person name="Tunlid A."/>
            <person name="Henrissat B."/>
            <person name="Grigoriev I.V."/>
            <person name="Hibbett D.S."/>
            <person name="Martin F."/>
        </authorList>
    </citation>
    <scope>NUCLEOTIDE SEQUENCE [LARGE SCALE GENOMIC DNA]</scope>
    <source>
        <strain evidence="2">h7</strain>
    </source>
</reference>
<name>A0A0C3C235_HEBCY</name>
<reference evidence="1 2" key="1">
    <citation type="submission" date="2014-04" db="EMBL/GenBank/DDBJ databases">
        <authorList>
            <consortium name="DOE Joint Genome Institute"/>
            <person name="Kuo A."/>
            <person name="Gay G."/>
            <person name="Dore J."/>
            <person name="Kohler A."/>
            <person name="Nagy L.G."/>
            <person name="Floudas D."/>
            <person name="Copeland A."/>
            <person name="Barry K.W."/>
            <person name="Cichocki N."/>
            <person name="Veneault-Fourrey C."/>
            <person name="LaButti K."/>
            <person name="Lindquist E.A."/>
            <person name="Lipzen A."/>
            <person name="Lundell T."/>
            <person name="Morin E."/>
            <person name="Murat C."/>
            <person name="Sun H."/>
            <person name="Tunlid A."/>
            <person name="Henrissat B."/>
            <person name="Grigoriev I.V."/>
            <person name="Hibbett D.S."/>
            <person name="Martin F."/>
            <person name="Nordberg H.P."/>
            <person name="Cantor M.N."/>
            <person name="Hua S.X."/>
        </authorList>
    </citation>
    <scope>NUCLEOTIDE SEQUENCE [LARGE SCALE GENOMIC DNA]</scope>
    <source>
        <strain evidence="2">h7</strain>
    </source>
</reference>
<dbReference type="AlphaFoldDB" id="A0A0C3C235"/>